<reference evidence="1 2" key="1">
    <citation type="submission" date="2017-05" db="EMBL/GenBank/DDBJ databases">
        <title>Complete and WGS of Bordetella genogroups.</title>
        <authorList>
            <person name="Spilker T."/>
            <person name="LiPuma J."/>
        </authorList>
    </citation>
    <scope>NUCLEOTIDE SEQUENCE [LARGE SCALE GENOMIC DNA]</scope>
    <source>
        <strain evidence="1 2">AU10456</strain>
    </source>
</reference>
<sequence length="180" mass="20028">MHFTFTWRARARAWLALAATLPGLIGLFLTGTAHAHHGWSSFDTRHAYFVSGTITQVRWGNPHSEVRLRIDSTALPAGFRSRPLPPGANEDSGKATLASARAYAGEQKELRIVLAGPSWMSRWGLERPLEVGEKIEVVGYLNSEEDVELRPMMFWLANGQGVWQQLTSLPRQPEPAPATR</sequence>
<organism evidence="1 2">
    <name type="scientific">Bordetella genomosp. 5</name>
    <dbReference type="NCBI Taxonomy" id="1395608"/>
    <lineage>
        <taxon>Bacteria</taxon>
        <taxon>Pseudomonadati</taxon>
        <taxon>Pseudomonadota</taxon>
        <taxon>Betaproteobacteria</taxon>
        <taxon>Burkholderiales</taxon>
        <taxon>Alcaligenaceae</taxon>
        <taxon>Bordetella</taxon>
    </lineage>
</organism>
<dbReference type="InterPro" id="IPR046150">
    <property type="entry name" value="DUF6152"/>
</dbReference>
<keyword evidence="2" id="KW-1185">Reference proteome</keyword>
<dbReference type="Pfam" id="PF19649">
    <property type="entry name" value="DUF6152"/>
    <property type="match status" value="1"/>
</dbReference>
<proteinExistence type="predicted"/>
<dbReference type="Proteomes" id="UP000216913">
    <property type="component" value="Unassembled WGS sequence"/>
</dbReference>
<dbReference type="AlphaFoldDB" id="A0A261TV99"/>
<comment type="caution">
    <text evidence="1">The sequence shown here is derived from an EMBL/GenBank/DDBJ whole genome shotgun (WGS) entry which is preliminary data.</text>
</comment>
<evidence type="ECO:0000313" key="2">
    <source>
        <dbReference type="Proteomes" id="UP000216913"/>
    </source>
</evidence>
<protein>
    <submittedName>
        <fullName evidence="1">Uncharacterized protein</fullName>
    </submittedName>
</protein>
<name>A0A261TV99_9BORD</name>
<evidence type="ECO:0000313" key="1">
    <source>
        <dbReference type="EMBL" id="OZI53596.1"/>
    </source>
</evidence>
<accession>A0A261TV99</accession>
<dbReference type="OrthoDB" id="513141at2"/>
<dbReference type="RefSeq" id="WP_094799102.1">
    <property type="nucleotide sequence ID" value="NZ_NEVP01000004.1"/>
</dbReference>
<dbReference type="EMBL" id="NEVP01000004">
    <property type="protein sequence ID" value="OZI53596.1"/>
    <property type="molecule type" value="Genomic_DNA"/>
</dbReference>
<gene>
    <name evidence="1" type="ORF">CAL25_06380</name>
</gene>